<feature type="signal peptide" evidence="4">
    <location>
        <begin position="1"/>
        <end position="21"/>
    </location>
</feature>
<feature type="domain" description="Peptidase M20 dimerisation" evidence="5">
    <location>
        <begin position="233"/>
        <end position="385"/>
    </location>
</feature>
<evidence type="ECO:0000313" key="7">
    <source>
        <dbReference type="Proteomes" id="UP000595894"/>
    </source>
</evidence>
<dbReference type="GO" id="GO:0008233">
    <property type="term" value="F:peptidase activity"/>
    <property type="evidence" value="ECO:0007669"/>
    <property type="project" value="UniProtKB-KW"/>
</dbReference>
<dbReference type="Gene3D" id="3.40.630.10">
    <property type="entry name" value="Zn peptidases"/>
    <property type="match status" value="1"/>
</dbReference>
<dbReference type="GO" id="GO:0006508">
    <property type="term" value="P:proteolysis"/>
    <property type="evidence" value="ECO:0007669"/>
    <property type="project" value="UniProtKB-KW"/>
</dbReference>
<proteinExistence type="predicted"/>
<evidence type="ECO:0000256" key="1">
    <source>
        <dbReference type="ARBA" id="ARBA00022670"/>
    </source>
</evidence>
<gene>
    <name evidence="6" type="ORF">H5J25_10210</name>
</gene>
<dbReference type="Proteomes" id="UP000595894">
    <property type="component" value="Chromosome"/>
</dbReference>
<dbReference type="KEGG" id="sari:H5J25_10210"/>
<evidence type="ECO:0000259" key="5">
    <source>
        <dbReference type="Pfam" id="PF07687"/>
    </source>
</evidence>
<dbReference type="SUPFAM" id="SSF53187">
    <property type="entry name" value="Zn-dependent exopeptidases"/>
    <property type="match status" value="1"/>
</dbReference>
<keyword evidence="4" id="KW-0732">Signal</keyword>
<dbReference type="AlphaFoldDB" id="A0A974NS70"/>
<dbReference type="Gene3D" id="3.30.70.360">
    <property type="match status" value="1"/>
</dbReference>
<keyword evidence="3" id="KW-0378">Hydrolase</keyword>
<name>A0A974NS70_9SPHN</name>
<keyword evidence="2" id="KW-0479">Metal-binding</keyword>
<dbReference type="InterPro" id="IPR051458">
    <property type="entry name" value="Cyt/Met_Dipeptidase"/>
</dbReference>
<keyword evidence="1" id="KW-0645">Protease</keyword>
<reference evidence="7" key="1">
    <citation type="submission" date="2020-09" db="EMBL/GenBank/DDBJ databases">
        <title>Sphingomonas sp., a new species isolated from pork steak.</title>
        <authorList>
            <person name="Heidler von Heilborn D."/>
        </authorList>
    </citation>
    <scope>NUCLEOTIDE SEQUENCE [LARGE SCALE GENOMIC DNA]</scope>
</reference>
<dbReference type="Pfam" id="PF01546">
    <property type="entry name" value="Peptidase_M20"/>
    <property type="match status" value="1"/>
</dbReference>
<feature type="chain" id="PRO_5037007863" evidence="4">
    <location>
        <begin position="22"/>
        <end position="505"/>
    </location>
</feature>
<organism evidence="6 7">
    <name type="scientific">Sphingomonas aliaeris</name>
    <dbReference type="NCBI Taxonomy" id="2759526"/>
    <lineage>
        <taxon>Bacteria</taxon>
        <taxon>Pseudomonadati</taxon>
        <taxon>Pseudomonadota</taxon>
        <taxon>Alphaproteobacteria</taxon>
        <taxon>Sphingomonadales</taxon>
        <taxon>Sphingomonadaceae</taxon>
        <taxon>Sphingomonas</taxon>
    </lineage>
</organism>
<dbReference type="PANTHER" id="PTHR43270:SF12">
    <property type="entry name" value="SUCCINYL-DIAMINOPIMELATE DESUCCINYLASE"/>
    <property type="match status" value="1"/>
</dbReference>
<sequence length="505" mass="54448">MMWEWLAAAVAVASPLSPAVAQTPLFGESEQAAILDEYIQFLAIHNVAADTAGIRRNAEALVAMMARRGLRPQLLKGADPSVPPAVYGEWKVPGASRTLVLYAHYDGQAVTPEDWKSTRPFEPKLYSDRLDRGGKPVLDWKRARLDPDWRLYGRSASDDKAGIMAILAAVDRLRSEGKRPAFNLKLVFEGEEEAGSPHLAGIIGANRALLKSDGWIIFDGPANPSGAKQVVLGVRGVVGAEITVYGPSRPLHSGHYGNWAPNPAMDLAQLLASMKDRDGKVTIKGFYDGITPFTAKERKALAAIPNTDAKLKADLALGRSEGGGVPVAEAVQLPSLNIDGIRSADVGSRARNVIPSTATATLDMRLVAGNDYRRQFDRLVAHIRSFGFEVIDRDPTLAERAAHVRLAKVTTDGGYNAERTPLDHPLALDVIAAVKRVERDTVVLPSLGGSLPLYVLREVLGAPSVTVAVANADNNQHAEDENLRLGNLWDAIAIARSILSMERAK</sequence>
<evidence type="ECO:0000313" key="6">
    <source>
        <dbReference type="EMBL" id="QQV75966.1"/>
    </source>
</evidence>
<dbReference type="InterPro" id="IPR011650">
    <property type="entry name" value="Peptidase_M20_dimer"/>
</dbReference>
<evidence type="ECO:0000256" key="2">
    <source>
        <dbReference type="ARBA" id="ARBA00022723"/>
    </source>
</evidence>
<dbReference type="PANTHER" id="PTHR43270">
    <property type="entry name" value="BETA-ALA-HIS DIPEPTIDASE"/>
    <property type="match status" value="1"/>
</dbReference>
<dbReference type="RefSeq" id="WP_202090680.1">
    <property type="nucleotide sequence ID" value="NZ_CP061035.1"/>
</dbReference>
<dbReference type="EMBL" id="CP061035">
    <property type="protein sequence ID" value="QQV75966.1"/>
    <property type="molecule type" value="Genomic_DNA"/>
</dbReference>
<dbReference type="InterPro" id="IPR002933">
    <property type="entry name" value="Peptidase_M20"/>
</dbReference>
<evidence type="ECO:0000256" key="4">
    <source>
        <dbReference type="SAM" id="SignalP"/>
    </source>
</evidence>
<evidence type="ECO:0000256" key="3">
    <source>
        <dbReference type="ARBA" id="ARBA00022801"/>
    </source>
</evidence>
<dbReference type="GO" id="GO:0046872">
    <property type="term" value="F:metal ion binding"/>
    <property type="evidence" value="ECO:0007669"/>
    <property type="project" value="UniProtKB-KW"/>
</dbReference>
<keyword evidence="7" id="KW-1185">Reference proteome</keyword>
<protein>
    <submittedName>
        <fullName evidence="6">M20/M25/M40 family metallo-hydrolase</fullName>
    </submittedName>
</protein>
<accession>A0A974NS70</accession>
<dbReference type="Pfam" id="PF07687">
    <property type="entry name" value="M20_dimer"/>
    <property type="match status" value="1"/>
</dbReference>